<comment type="caution">
    <text evidence="4">The sequence shown here is derived from an EMBL/GenBank/DDBJ whole genome shotgun (WGS) entry which is preliminary data.</text>
</comment>
<dbReference type="Proteomes" id="UP000307956">
    <property type="component" value="Unassembled WGS sequence"/>
</dbReference>
<dbReference type="AlphaFoldDB" id="A0A4S4AL30"/>
<evidence type="ECO:0000313" key="4">
    <source>
        <dbReference type="EMBL" id="THF60183.1"/>
    </source>
</evidence>
<dbReference type="PANTHER" id="PTHR30273">
    <property type="entry name" value="PERIPLASMIC SIGNAL SENSOR AND SIGMA FACTOR ACTIVATOR FECR-RELATED"/>
    <property type="match status" value="1"/>
</dbReference>
<evidence type="ECO:0000259" key="2">
    <source>
        <dbReference type="Pfam" id="PF04773"/>
    </source>
</evidence>
<sequence length="323" mass="35299">MSASVPAGAIRPEILHEAAEWLVRLHDDVVDDADRRAWRKWLASSDEHARAWQRAEQLASLVGGVPGAVGAAPLRRMRRHGRRAALGAFAGLLAGVPLAWLAWRREPWQYAVADYRSAVGEQRQVRLDDGSLLYLNTDTRVDLRHGPHERLLVLLRGEVLVHTAPDPQVPARPFLVDTRHGRLQALGTRFAVRQFDGYSRLAVEEGAVRVSPAAAAEAARIVTAGGQAMFDGAGVAPAAALSRHMVDWTGGILHAESMPLGDVVAELARYRGGIVRCDPAVAALPVSGVFQLADTDKALRLLQDTFPVRVHYRSRYWVTVAAR</sequence>
<evidence type="ECO:0000313" key="5">
    <source>
        <dbReference type="Proteomes" id="UP000307956"/>
    </source>
</evidence>
<dbReference type="EMBL" id="SSOD01000012">
    <property type="protein sequence ID" value="THF60183.1"/>
    <property type="molecule type" value="Genomic_DNA"/>
</dbReference>
<feature type="domain" description="FecR N-terminal" evidence="3">
    <location>
        <begin position="17"/>
        <end position="58"/>
    </location>
</feature>
<keyword evidence="1" id="KW-0812">Transmembrane</keyword>
<accession>A0A4S4AL30</accession>
<reference evidence="4 5" key="1">
    <citation type="submission" date="2019-04" db="EMBL/GenBank/DDBJ databases">
        <title>Azoarcus rhizosphaerae sp. nov. isolated from rhizosphere of Ficus religiosa.</title>
        <authorList>
            <person name="Lin S.-Y."/>
            <person name="Hameed A."/>
            <person name="Hsu Y.-H."/>
            <person name="Young C.-C."/>
        </authorList>
    </citation>
    <scope>NUCLEOTIDE SEQUENCE [LARGE SCALE GENOMIC DNA]</scope>
    <source>
        <strain evidence="4 5">CC-YHH848</strain>
    </source>
</reference>
<keyword evidence="1" id="KW-0472">Membrane</keyword>
<protein>
    <submittedName>
        <fullName evidence="4">DUF4880 domain-containing protein</fullName>
    </submittedName>
</protein>
<dbReference type="Pfam" id="PF16220">
    <property type="entry name" value="DUF4880"/>
    <property type="match status" value="1"/>
</dbReference>
<evidence type="ECO:0000256" key="1">
    <source>
        <dbReference type="SAM" id="Phobius"/>
    </source>
</evidence>
<dbReference type="PIRSF" id="PIRSF018266">
    <property type="entry name" value="FecR"/>
    <property type="match status" value="1"/>
</dbReference>
<proteinExistence type="predicted"/>
<evidence type="ECO:0000259" key="3">
    <source>
        <dbReference type="Pfam" id="PF16220"/>
    </source>
</evidence>
<dbReference type="PANTHER" id="PTHR30273:SF2">
    <property type="entry name" value="PROTEIN FECR"/>
    <property type="match status" value="1"/>
</dbReference>
<name>A0A4S4AL30_9RHOO</name>
<keyword evidence="1" id="KW-1133">Transmembrane helix</keyword>
<dbReference type="Pfam" id="PF04773">
    <property type="entry name" value="FecR"/>
    <property type="match status" value="1"/>
</dbReference>
<gene>
    <name evidence="4" type="ORF">E6O51_14755</name>
</gene>
<dbReference type="InterPro" id="IPR032623">
    <property type="entry name" value="FecR_N"/>
</dbReference>
<organism evidence="4 5">
    <name type="scientific">Pseudothauera rhizosphaerae</name>
    <dbReference type="NCBI Taxonomy" id="2565932"/>
    <lineage>
        <taxon>Bacteria</taxon>
        <taxon>Pseudomonadati</taxon>
        <taxon>Pseudomonadota</taxon>
        <taxon>Betaproteobacteria</taxon>
        <taxon>Rhodocyclales</taxon>
        <taxon>Zoogloeaceae</taxon>
        <taxon>Pseudothauera</taxon>
    </lineage>
</organism>
<keyword evidence="5" id="KW-1185">Reference proteome</keyword>
<dbReference type="RefSeq" id="WP_136385764.1">
    <property type="nucleotide sequence ID" value="NZ_SSOD01000012.1"/>
</dbReference>
<feature type="domain" description="FecR protein" evidence="2">
    <location>
        <begin position="114"/>
        <end position="209"/>
    </location>
</feature>
<dbReference type="InterPro" id="IPR012373">
    <property type="entry name" value="Ferrdict_sens_TM"/>
</dbReference>
<dbReference type="OrthoDB" id="1100567at2"/>
<dbReference type="GO" id="GO:0016989">
    <property type="term" value="F:sigma factor antagonist activity"/>
    <property type="evidence" value="ECO:0007669"/>
    <property type="project" value="TreeGrafter"/>
</dbReference>
<feature type="transmembrane region" description="Helical" evidence="1">
    <location>
        <begin position="84"/>
        <end position="103"/>
    </location>
</feature>
<dbReference type="InterPro" id="IPR006860">
    <property type="entry name" value="FecR"/>
</dbReference>
<dbReference type="Gene3D" id="2.60.120.1440">
    <property type="match status" value="1"/>
</dbReference>